<dbReference type="RefSeq" id="WP_024069322.1">
    <property type="nucleotide sequence ID" value="NZ_CP014028.1"/>
</dbReference>
<dbReference type="AlphaFoldDB" id="A0A0D6HYE5"/>
<protein>
    <submittedName>
        <fullName evidence="1">VOC family protein</fullName>
    </submittedName>
</protein>
<dbReference type="Pfam" id="PF00903">
    <property type="entry name" value="Glyoxalase"/>
    <property type="match status" value="1"/>
</dbReference>
<dbReference type="Gene3D" id="3.10.180.10">
    <property type="entry name" value="2,3-Dihydroxybiphenyl 1,2-Dioxygenase, domain 1"/>
    <property type="match status" value="1"/>
</dbReference>
<dbReference type="InterPro" id="IPR029068">
    <property type="entry name" value="Glyas_Bleomycin-R_OHBP_Dase"/>
</dbReference>
<dbReference type="eggNOG" id="COG0346">
    <property type="taxonomic scope" value="Bacteria"/>
</dbReference>
<name>A0A0D6HYE5_ALCXX</name>
<sequence length="142" mass="15881">MLNRERHKGRLIDHIGLVVRDLPASKKFYTAVFEALRIPIGGSDDRNFWADELFISTPDSDEVQGQLTGRLHLAFQAHDRDMVDAFYQAAMAHGGRDNGAPGERAYHKGYYAAFVLDPDGNNIEAVCRDSAVRTAESVVVRY</sequence>
<dbReference type="PROSITE" id="PS51819">
    <property type="entry name" value="VOC"/>
    <property type="match status" value="1"/>
</dbReference>
<dbReference type="SUPFAM" id="SSF54593">
    <property type="entry name" value="Glyoxalase/Bleomycin resistance protein/Dihydroxybiphenyl dioxygenase"/>
    <property type="match status" value="1"/>
</dbReference>
<dbReference type="InterPro" id="IPR037523">
    <property type="entry name" value="VOC_core"/>
</dbReference>
<dbReference type="CDD" id="cd07262">
    <property type="entry name" value="VOC_like"/>
    <property type="match status" value="1"/>
</dbReference>
<comment type="caution">
    <text evidence="1">The sequence shown here is derived from an EMBL/GenBank/DDBJ whole genome shotgun (WGS) entry which is preliminary data.</text>
</comment>
<dbReference type="KEGG" id="axx:ERS451415_03560"/>
<gene>
    <name evidence="1" type="ORF">O9570_12000</name>
</gene>
<dbReference type="PANTHER" id="PTHR35006:SF2">
    <property type="entry name" value="GLYOXALASE FAMILY PROTEIN (AFU_ORTHOLOGUE AFUA_5G14830)"/>
    <property type="match status" value="1"/>
</dbReference>
<dbReference type="PANTHER" id="PTHR35006">
    <property type="entry name" value="GLYOXALASE FAMILY PROTEIN (AFU_ORTHOLOGUE AFUA_5G14830)"/>
    <property type="match status" value="1"/>
</dbReference>
<evidence type="ECO:0000313" key="2">
    <source>
        <dbReference type="Proteomes" id="UP001141992"/>
    </source>
</evidence>
<dbReference type="EMBL" id="JAPZVI010000007">
    <property type="protein sequence ID" value="MCZ8402172.1"/>
    <property type="molecule type" value="Genomic_DNA"/>
</dbReference>
<accession>A0A0D6HYE5</accession>
<evidence type="ECO:0000313" key="1">
    <source>
        <dbReference type="EMBL" id="MCZ8402172.1"/>
    </source>
</evidence>
<dbReference type="InterPro" id="IPR004360">
    <property type="entry name" value="Glyas_Fos-R_dOase_dom"/>
</dbReference>
<reference evidence="1" key="1">
    <citation type="submission" date="2022-12" db="EMBL/GenBank/DDBJ databases">
        <authorList>
            <person name="Voronina O.L."/>
            <person name="Kunda M.S."/>
            <person name="Ryzhova N."/>
            <person name="Aksenova E.I."/>
        </authorList>
    </citation>
    <scope>NUCLEOTIDE SEQUENCE</scope>
    <source>
        <strain evidence="1">SCCH136:Ach223948</strain>
    </source>
</reference>
<organism evidence="1 2">
    <name type="scientific">Alcaligenes xylosoxydans xylosoxydans</name>
    <name type="common">Achromobacter xylosoxidans</name>
    <dbReference type="NCBI Taxonomy" id="85698"/>
    <lineage>
        <taxon>Bacteria</taxon>
        <taxon>Pseudomonadati</taxon>
        <taxon>Pseudomonadota</taxon>
        <taxon>Betaproteobacteria</taxon>
        <taxon>Burkholderiales</taxon>
        <taxon>Alcaligenaceae</taxon>
        <taxon>Achromobacter</taxon>
    </lineage>
</organism>
<dbReference type="Proteomes" id="UP001141992">
    <property type="component" value="Unassembled WGS sequence"/>
</dbReference>
<proteinExistence type="predicted"/>